<dbReference type="Gene3D" id="3.30.950.30">
    <property type="entry name" value="Schlafen, AAA domain"/>
    <property type="match status" value="1"/>
</dbReference>
<keyword evidence="3" id="KW-1185">Reference proteome</keyword>
<protein>
    <submittedName>
        <fullName evidence="2">Predicted transcriptional regulator</fullName>
    </submittedName>
</protein>
<dbReference type="HOGENOM" id="CLU_784492_0_0_0"/>
<dbReference type="STRING" id="1499967.U27_05447"/>
<evidence type="ECO:0000259" key="1">
    <source>
        <dbReference type="Pfam" id="PF04326"/>
    </source>
</evidence>
<gene>
    <name evidence="2" type="ORF">U27_05447</name>
</gene>
<feature type="domain" description="Schlafen AlbA-2" evidence="1">
    <location>
        <begin position="21"/>
        <end position="150"/>
    </location>
</feature>
<dbReference type="InterPro" id="IPR038461">
    <property type="entry name" value="Schlafen_AlbA_2_dom_sf"/>
</dbReference>
<evidence type="ECO:0000313" key="3">
    <source>
        <dbReference type="Proteomes" id="UP000030661"/>
    </source>
</evidence>
<sequence length="353" mass="40161">MKNIPTDWTEEDLQHLIGQPESFTLEFHESRVCMPGKNFTHLLARDISAFANSEGGRIVLGIQESRGRPRMAIEGDEGIDPKLLSLDQLRYMAEISVRPAIKGIQCHAILLSGKRAGRVVYVIAIPKGDTAYQANDYIYYGRNGFRSEPLPDHLVRLIMLRGATATASLEVDHCEILTKDEYDQCRFHLIVVNNGQRSIEDFLLSVSLSVSDDTLQLWAPTLFVDNEDEIRNELKSVESMLEIGEDIEEYKRHEMLQGPGIPFQSGDELRCSFRRMMQLLYHVDSKKIFPQDRLIFPGGKWLIESVPHAAALAAYRPLLRWTIYLDNALPCAGEINLAECFQSHQQFLENLLE</sequence>
<dbReference type="Pfam" id="PF04326">
    <property type="entry name" value="SLFN_AlbA_2"/>
    <property type="match status" value="1"/>
</dbReference>
<dbReference type="AlphaFoldDB" id="A0A081C1L8"/>
<evidence type="ECO:0000313" key="2">
    <source>
        <dbReference type="EMBL" id="GAK58473.1"/>
    </source>
</evidence>
<accession>A0A081C1L8</accession>
<dbReference type="Proteomes" id="UP000030661">
    <property type="component" value="Unassembled WGS sequence"/>
</dbReference>
<name>A0A081C1L8_VECG1</name>
<dbReference type="InterPro" id="IPR007421">
    <property type="entry name" value="Schlafen_AlbA_2_dom"/>
</dbReference>
<dbReference type="EMBL" id="DF820467">
    <property type="protein sequence ID" value="GAK58473.1"/>
    <property type="molecule type" value="Genomic_DNA"/>
</dbReference>
<proteinExistence type="predicted"/>
<reference evidence="2" key="1">
    <citation type="journal article" date="2015" name="PeerJ">
        <title>First genomic representation of candidate bacterial phylum KSB3 points to enhanced environmental sensing as a trigger of wastewater bulking.</title>
        <authorList>
            <person name="Sekiguchi Y."/>
            <person name="Ohashi A."/>
            <person name="Parks D.H."/>
            <person name="Yamauchi T."/>
            <person name="Tyson G.W."/>
            <person name="Hugenholtz P."/>
        </authorList>
    </citation>
    <scope>NUCLEOTIDE SEQUENCE [LARGE SCALE GENOMIC DNA]</scope>
</reference>
<organism evidence="2">
    <name type="scientific">Vecturithrix granuli</name>
    <dbReference type="NCBI Taxonomy" id="1499967"/>
    <lineage>
        <taxon>Bacteria</taxon>
        <taxon>Candidatus Moduliflexota</taxon>
        <taxon>Candidatus Vecturitrichia</taxon>
        <taxon>Candidatus Vecturitrichales</taxon>
        <taxon>Candidatus Vecturitrichaceae</taxon>
        <taxon>Candidatus Vecturithrix</taxon>
    </lineage>
</organism>
<dbReference type="eggNOG" id="COG2865">
    <property type="taxonomic scope" value="Bacteria"/>
</dbReference>